<dbReference type="KEGG" id="dba:Dbac_1802"/>
<name>C7LWL0_DESBD</name>
<evidence type="ECO:0000313" key="1">
    <source>
        <dbReference type="EMBL" id="ACU89893.1"/>
    </source>
</evidence>
<dbReference type="EMBL" id="CP001629">
    <property type="protein sequence ID" value="ACU89893.1"/>
    <property type="molecule type" value="Genomic_DNA"/>
</dbReference>
<dbReference type="Proteomes" id="UP000002216">
    <property type="component" value="Chromosome"/>
</dbReference>
<reference evidence="1 2" key="1">
    <citation type="journal article" date="2009" name="Stand. Genomic Sci.">
        <title>Complete genome sequence of Desulfomicrobium baculatum type strain (X).</title>
        <authorList>
            <person name="Copeland A."/>
            <person name="Spring S."/>
            <person name="Goker M."/>
            <person name="Schneider S."/>
            <person name="Lapidus A."/>
            <person name="Del Rio T.G."/>
            <person name="Tice H."/>
            <person name="Cheng J.F."/>
            <person name="Chen F."/>
            <person name="Nolan M."/>
            <person name="Bruce D."/>
            <person name="Goodwin L."/>
            <person name="Pitluck S."/>
            <person name="Ivanova N."/>
            <person name="Mavrommatis K."/>
            <person name="Ovchinnikova G."/>
            <person name="Pati A."/>
            <person name="Chen A."/>
            <person name="Palaniappan K."/>
            <person name="Land M."/>
            <person name="Hauser L."/>
            <person name="Chang Y.J."/>
            <person name="Jeffries C.C."/>
            <person name="Meincke L."/>
            <person name="Sims D."/>
            <person name="Brettin T."/>
            <person name="Detter J.C."/>
            <person name="Han C."/>
            <person name="Chain P."/>
            <person name="Bristow J."/>
            <person name="Eisen J.A."/>
            <person name="Markowitz V."/>
            <person name="Hugenholtz P."/>
            <person name="Kyrpides N.C."/>
            <person name="Klenk H.P."/>
            <person name="Lucas S."/>
        </authorList>
    </citation>
    <scope>NUCLEOTIDE SEQUENCE [LARGE SCALE GENOMIC DNA]</scope>
    <source>
        <strain evidence="2">DSM 4028 / VKM B-1378 / X</strain>
    </source>
</reference>
<accession>C7LWL0</accession>
<protein>
    <submittedName>
        <fullName evidence="1">Uncharacterized protein</fullName>
    </submittedName>
</protein>
<organism evidence="1 2">
    <name type="scientific">Desulfomicrobium baculatum (strain DSM 4028 / VKM B-1378 / X)</name>
    <name type="common">Desulfovibrio baculatus</name>
    <dbReference type="NCBI Taxonomy" id="525897"/>
    <lineage>
        <taxon>Bacteria</taxon>
        <taxon>Pseudomonadati</taxon>
        <taxon>Thermodesulfobacteriota</taxon>
        <taxon>Desulfovibrionia</taxon>
        <taxon>Desulfovibrionales</taxon>
        <taxon>Desulfomicrobiaceae</taxon>
        <taxon>Desulfomicrobium</taxon>
    </lineage>
</organism>
<dbReference type="AlphaFoldDB" id="C7LWL0"/>
<proteinExistence type="predicted"/>
<evidence type="ECO:0000313" key="2">
    <source>
        <dbReference type="Proteomes" id="UP000002216"/>
    </source>
</evidence>
<sequence length="31" mass="3416">MVWWITIGGFVLGCLIAYALIQGNSDEDKDS</sequence>
<keyword evidence="2" id="KW-1185">Reference proteome</keyword>
<gene>
    <name evidence="1" type="ordered locus">Dbac_1802</name>
</gene>
<dbReference type="HOGENOM" id="CLU_3396161_0_0_7"/>